<dbReference type="eggNOG" id="COG1925">
    <property type="taxonomic scope" value="Bacteria"/>
</dbReference>
<evidence type="ECO:0000256" key="4">
    <source>
        <dbReference type="ARBA" id="ARBA00022490"/>
    </source>
</evidence>
<evidence type="ECO:0000259" key="6">
    <source>
        <dbReference type="PROSITE" id="PS51350"/>
    </source>
</evidence>
<dbReference type="PANTHER" id="PTHR33705">
    <property type="entry name" value="PHOSPHOCARRIER PROTEIN HPR"/>
    <property type="match status" value="1"/>
</dbReference>
<dbReference type="PRINTS" id="PR00107">
    <property type="entry name" value="PHOSPHOCPHPR"/>
</dbReference>
<dbReference type="InterPro" id="IPR000032">
    <property type="entry name" value="HPr-like"/>
</dbReference>
<evidence type="ECO:0000256" key="3">
    <source>
        <dbReference type="ARBA" id="ARBA00020422"/>
    </source>
</evidence>
<evidence type="ECO:0000313" key="7">
    <source>
        <dbReference type="EMBL" id="BAD39940.1"/>
    </source>
</evidence>
<feature type="domain" description="HPr" evidence="6">
    <location>
        <begin position="1"/>
        <end position="85"/>
    </location>
</feature>
<dbReference type="SUPFAM" id="SSF55594">
    <property type="entry name" value="HPr-like"/>
    <property type="match status" value="1"/>
</dbReference>
<dbReference type="RefSeq" id="WP_011195087.1">
    <property type="nucleotide sequence ID" value="NC_006177.1"/>
</dbReference>
<dbReference type="EMBL" id="AP006840">
    <property type="protein sequence ID" value="BAD39940.1"/>
    <property type="molecule type" value="Genomic_DNA"/>
</dbReference>
<dbReference type="PROSITE" id="PS00369">
    <property type="entry name" value="PTS_HPR_HIS"/>
    <property type="match status" value="1"/>
</dbReference>
<dbReference type="AlphaFoldDB" id="Q67QV3"/>
<comment type="subcellular location">
    <subcellularLocation>
        <location evidence="2">Cytoplasm</location>
    </subcellularLocation>
</comment>
<dbReference type="KEGG" id="sth:STH955"/>
<reference evidence="7 8" key="1">
    <citation type="journal article" date="2004" name="Nucleic Acids Res.">
        <title>Genome sequence of Symbiobacterium thermophilum, an uncultivable bacterium that depends on microbial commensalism.</title>
        <authorList>
            <person name="Ueda K."/>
            <person name="Yamashita A."/>
            <person name="Ishikawa J."/>
            <person name="Shimada M."/>
            <person name="Watsuji T."/>
            <person name="Morimura K."/>
            <person name="Ikeda H."/>
            <person name="Hattori M."/>
            <person name="Beppu T."/>
        </authorList>
    </citation>
    <scope>NUCLEOTIDE SEQUENCE [LARGE SCALE GENOMIC DNA]</scope>
    <source>
        <strain evidence="8">T / IAM 14863</strain>
    </source>
</reference>
<protein>
    <recommendedName>
        <fullName evidence="3">Phosphocarrier protein HPr</fullName>
    </recommendedName>
</protein>
<organism evidence="7 8">
    <name type="scientific">Symbiobacterium thermophilum (strain DSM 24528 / JCM 14929 / IAM 14863 / T)</name>
    <dbReference type="NCBI Taxonomy" id="292459"/>
    <lineage>
        <taxon>Bacteria</taxon>
        <taxon>Bacillati</taxon>
        <taxon>Bacillota</taxon>
        <taxon>Clostridia</taxon>
        <taxon>Eubacteriales</taxon>
        <taxon>Symbiobacteriaceae</taxon>
        <taxon>Symbiobacterium</taxon>
    </lineage>
</organism>
<sequence length="85" mass="9464">MQQFTHTIRDELGLHARPAALLVRLSTQYKSRITLTKGEKVADAKGIFAVMTLGVKCGDTLTVTVEGEDELEAAEALREFFQRQL</sequence>
<evidence type="ECO:0000256" key="2">
    <source>
        <dbReference type="ARBA" id="ARBA00004496"/>
    </source>
</evidence>
<dbReference type="InterPro" id="IPR050399">
    <property type="entry name" value="HPr"/>
</dbReference>
<gene>
    <name evidence="7" type="ordered locus">STH955</name>
</gene>
<keyword evidence="8" id="KW-1185">Reference proteome</keyword>
<dbReference type="InterPro" id="IPR035895">
    <property type="entry name" value="HPr-like_sf"/>
</dbReference>
<dbReference type="CDD" id="cd00367">
    <property type="entry name" value="PTS-HPr_like"/>
    <property type="match status" value="1"/>
</dbReference>
<proteinExistence type="predicted"/>
<dbReference type="GO" id="GO:0005737">
    <property type="term" value="C:cytoplasm"/>
    <property type="evidence" value="ECO:0007669"/>
    <property type="project" value="UniProtKB-SubCell"/>
</dbReference>
<dbReference type="HOGENOM" id="CLU_136230_2_2_9"/>
<keyword evidence="5" id="KW-0598">Phosphotransferase system</keyword>
<dbReference type="PANTHER" id="PTHR33705:SF2">
    <property type="entry name" value="PHOSPHOCARRIER PROTEIN NPR"/>
    <property type="match status" value="1"/>
</dbReference>
<evidence type="ECO:0000256" key="5">
    <source>
        <dbReference type="ARBA" id="ARBA00022683"/>
    </source>
</evidence>
<comment type="function">
    <text evidence="1">General (non sugar-specific) component of the phosphoenolpyruvate-dependent sugar phosphotransferase system (sugar PTS). This major carbohydrate active-transport system catalyzes the phosphorylation of incoming sugar substrates concomitantly with their translocation across the cell membrane. The phosphoryl group from phosphoenolpyruvate (PEP) is transferred to the phosphoryl carrier protein HPr by enzyme I. Phospho-HPr then transfers it to the PTS EIIA domain.</text>
</comment>
<dbReference type="Pfam" id="PF00381">
    <property type="entry name" value="PTS-HPr"/>
    <property type="match status" value="1"/>
</dbReference>
<keyword evidence="4" id="KW-0963">Cytoplasm</keyword>
<dbReference type="PROSITE" id="PS51350">
    <property type="entry name" value="PTS_HPR_DOM"/>
    <property type="match status" value="1"/>
</dbReference>
<dbReference type="NCBIfam" id="TIGR01003">
    <property type="entry name" value="PTS_HPr_family"/>
    <property type="match status" value="1"/>
</dbReference>
<name>Q67QV3_SYMTH</name>
<accession>Q67QV3</accession>
<dbReference type="Gene3D" id="3.30.1340.10">
    <property type="entry name" value="HPr-like"/>
    <property type="match status" value="1"/>
</dbReference>
<dbReference type="GO" id="GO:0009401">
    <property type="term" value="P:phosphoenolpyruvate-dependent sugar phosphotransferase system"/>
    <property type="evidence" value="ECO:0007669"/>
    <property type="project" value="UniProtKB-KW"/>
</dbReference>
<dbReference type="STRING" id="292459.STH955"/>
<dbReference type="Proteomes" id="UP000000417">
    <property type="component" value="Chromosome"/>
</dbReference>
<evidence type="ECO:0000256" key="1">
    <source>
        <dbReference type="ARBA" id="ARBA00003681"/>
    </source>
</evidence>
<dbReference type="InterPro" id="IPR001020">
    <property type="entry name" value="PTS_HPr_His_P_site"/>
</dbReference>
<dbReference type="OrthoDB" id="9809047at2"/>
<evidence type="ECO:0000313" key="8">
    <source>
        <dbReference type="Proteomes" id="UP000000417"/>
    </source>
</evidence>